<dbReference type="OrthoDB" id="10522091at2759"/>
<reference evidence="2 3" key="1">
    <citation type="journal article" date="2019" name="Genome Biol. Evol.">
        <title>Insights into the evolution of the New World diploid cottons (Gossypium, subgenus Houzingenia) based on genome sequencing.</title>
        <authorList>
            <person name="Grover C.E."/>
            <person name="Arick M.A. 2nd"/>
            <person name="Thrash A."/>
            <person name="Conover J.L."/>
            <person name="Sanders W.S."/>
            <person name="Peterson D.G."/>
            <person name="Frelichowski J.E."/>
            <person name="Scheffler J.A."/>
            <person name="Scheffler B.E."/>
            <person name="Wendel J.F."/>
        </authorList>
    </citation>
    <scope>NUCLEOTIDE SEQUENCE [LARGE SCALE GENOMIC DNA]</scope>
    <source>
        <strain evidence="2">5</strain>
        <tissue evidence="2">Leaf</tissue>
    </source>
</reference>
<feature type="compositionally biased region" description="Polar residues" evidence="1">
    <location>
        <begin position="147"/>
        <end position="158"/>
    </location>
</feature>
<accession>A0A7J9CGV5</accession>
<keyword evidence="3" id="KW-1185">Reference proteome</keyword>
<gene>
    <name evidence="2" type="ORF">Gogos_004638</name>
</gene>
<sequence length="214" mass="25154">MGVVGIGDWSAICEQLLDKASDKFRGSRVEMKLIKDNFNYIDNLASDVERQQYVRAFIMRWNNEASHVGITEELKDIRLLLDQRLKAEELEELHKIDLRRRTDEDWLKFHTKYIYIWPRFGVHAYMESLSSLTPQEAPMDAPPPGGLSSQPPVTTTDNIRWEPRMTRHSSMEKEMKMKIKKMMSQNPNDKEILLATDTHWIVAHIWADDVDEYF</sequence>
<organism evidence="2 3">
    <name type="scientific">Gossypium gossypioides</name>
    <name type="common">Mexican cotton</name>
    <name type="synonym">Selera gossypioides</name>
    <dbReference type="NCBI Taxonomy" id="34282"/>
    <lineage>
        <taxon>Eukaryota</taxon>
        <taxon>Viridiplantae</taxon>
        <taxon>Streptophyta</taxon>
        <taxon>Embryophyta</taxon>
        <taxon>Tracheophyta</taxon>
        <taxon>Spermatophyta</taxon>
        <taxon>Magnoliopsida</taxon>
        <taxon>eudicotyledons</taxon>
        <taxon>Gunneridae</taxon>
        <taxon>Pentapetalae</taxon>
        <taxon>rosids</taxon>
        <taxon>malvids</taxon>
        <taxon>Malvales</taxon>
        <taxon>Malvaceae</taxon>
        <taxon>Malvoideae</taxon>
        <taxon>Gossypium</taxon>
    </lineage>
</organism>
<dbReference type="EMBL" id="JABEZY010000010">
    <property type="protein sequence ID" value="MBA0747750.1"/>
    <property type="molecule type" value="Genomic_DNA"/>
</dbReference>
<evidence type="ECO:0000313" key="3">
    <source>
        <dbReference type="Proteomes" id="UP000593579"/>
    </source>
</evidence>
<evidence type="ECO:0000256" key="1">
    <source>
        <dbReference type="SAM" id="MobiDB-lite"/>
    </source>
</evidence>
<dbReference type="Proteomes" id="UP000593579">
    <property type="component" value="Unassembled WGS sequence"/>
</dbReference>
<protein>
    <submittedName>
        <fullName evidence="2">Uncharacterized protein</fullName>
    </submittedName>
</protein>
<comment type="caution">
    <text evidence="2">The sequence shown here is derived from an EMBL/GenBank/DDBJ whole genome shotgun (WGS) entry which is preliminary data.</text>
</comment>
<dbReference type="AlphaFoldDB" id="A0A7J9CGV5"/>
<proteinExistence type="predicted"/>
<evidence type="ECO:0000313" key="2">
    <source>
        <dbReference type="EMBL" id="MBA0747750.1"/>
    </source>
</evidence>
<name>A0A7J9CGV5_GOSGO</name>
<feature type="region of interest" description="Disordered" evidence="1">
    <location>
        <begin position="134"/>
        <end position="160"/>
    </location>
</feature>